<organism evidence="2">
    <name type="scientific">Aureoumbra lagunensis</name>
    <dbReference type="NCBI Taxonomy" id="44058"/>
    <lineage>
        <taxon>Eukaryota</taxon>
        <taxon>Sar</taxon>
        <taxon>Stramenopiles</taxon>
        <taxon>Ochrophyta</taxon>
        <taxon>Pelagophyceae</taxon>
        <taxon>Pelagomonadales</taxon>
        <taxon>Aureoumbra</taxon>
    </lineage>
</organism>
<dbReference type="Pfam" id="PF03992">
    <property type="entry name" value="ABM"/>
    <property type="match status" value="1"/>
</dbReference>
<sequence length="144" mass="16241">MRALSLVSVIVTTQQTRAFTRTSSAVLSSAIQRRTMGASSSSENSYPRTNIVILEIEESRVEKFRQVAEIDAKGSRAEAGCYRFDVLQDKEQANKFVFYEVYKDDDAIAFHKTTSHYKAWADFKKEGGVISQTVLQTDAIEFEP</sequence>
<dbReference type="AlphaFoldDB" id="A0A7S3NIJ9"/>
<evidence type="ECO:0000259" key="1">
    <source>
        <dbReference type="PROSITE" id="PS51725"/>
    </source>
</evidence>
<dbReference type="InterPro" id="IPR011008">
    <property type="entry name" value="Dimeric_a/b-barrel"/>
</dbReference>
<protein>
    <recommendedName>
        <fullName evidence="1">ABM domain-containing protein</fullName>
    </recommendedName>
</protein>
<dbReference type="GO" id="GO:0005829">
    <property type="term" value="C:cytosol"/>
    <property type="evidence" value="ECO:0007669"/>
    <property type="project" value="TreeGrafter"/>
</dbReference>
<name>A0A7S3NIJ9_9STRA</name>
<accession>A0A7S3NIJ9</accession>
<gene>
    <name evidence="2" type="ORF">ALAG00032_LOCUS3328</name>
</gene>
<dbReference type="Gene3D" id="3.30.70.100">
    <property type="match status" value="1"/>
</dbReference>
<dbReference type="InterPro" id="IPR007138">
    <property type="entry name" value="ABM_dom"/>
</dbReference>
<proteinExistence type="predicted"/>
<evidence type="ECO:0000313" key="2">
    <source>
        <dbReference type="EMBL" id="CAE0362587.1"/>
    </source>
</evidence>
<feature type="domain" description="ABM" evidence="1">
    <location>
        <begin position="48"/>
        <end position="142"/>
    </location>
</feature>
<dbReference type="PROSITE" id="PS51725">
    <property type="entry name" value="ABM"/>
    <property type="match status" value="1"/>
</dbReference>
<dbReference type="EMBL" id="HBIJ01004750">
    <property type="protein sequence ID" value="CAE0362587.1"/>
    <property type="molecule type" value="Transcribed_RNA"/>
</dbReference>
<dbReference type="PANTHER" id="PTHR33336:SF1">
    <property type="entry name" value="(4S)-4-HYDROXY-5-PHOSPHONOOXYPENTANE-2,3-DIONE ISOMERASE"/>
    <property type="match status" value="1"/>
</dbReference>
<dbReference type="PANTHER" id="PTHR33336">
    <property type="entry name" value="QUINOL MONOOXYGENASE YGIN-RELATED"/>
    <property type="match status" value="1"/>
</dbReference>
<reference evidence="2" key="1">
    <citation type="submission" date="2021-01" db="EMBL/GenBank/DDBJ databases">
        <authorList>
            <person name="Corre E."/>
            <person name="Pelletier E."/>
            <person name="Niang G."/>
            <person name="Scheremetjew M."/>
            <person name="Finn R."/>
            <person name="Kale V."/>
            <person name="Holt S."/>
            <person name="Cochrane G."/>
            <person name="Meng A."/>
            <person name="Brown T."/>
            <person name="Cohen L."/>
        </authorList>
    </citation>
    <scope>NUCLEOTIDE SEQUENCE</scope>
    <source>
        <strain evidence="2">CCMP1510</strain>
    </source>
</reference>
<dbReference type="GO" id="GO:0016491">
    <property type="term" value="F:oxidoreductase activity"/>
    <property type="evidence" value="ECO:0007669"/>
    <property type="project" value="TreeGrafter"/>
</dbReference>
<dbReference type="InterPro" id="IPR050744">
    <property type="entry name" value="AI-2_Isomerase_LsrG"/>
</dbReference>
<dbReference type="SUPFAM" id="SSF54909">
    <property type="entry name" value="Dimeric alpha+beta barrel"/>
    <property type="match status" value="1"/>
</dbReference>